<dbReference type="GO" id="GO:0098552">
    <property type="term" value="C:side of membrane"/>
    <property type="evidence" value="ECO:0007669"/>
    <property type="project" value="UniProtKB-KW"/>
</dbReference>
<feature type="signal peptide" evidence="10">
    <location>
        <begin position="1"/>
        <end position="28"/>
    </location>
</feature>
<organism evidence="11">
    <name type="scientific">Anopheles funestus</name>
    <name type="common">African malaria mosquito</name>
    <dbReference type="NCBI Taxonomy" id="62324"/>
    <lineage>
        <taxon>Eukaryota</taxon>
        <taxon>Metazoa</taxon>
        <taxon>Ecdysozoa</taxon>
        <taxon>Arthropoda</taxon>
        <taxon>Hexapoda</taxon>
        <taxon>Insecta</taxon>
        <taxon>Pterygota</taxon>
        <taxon>Neoptera</taxon>
        <taxon>Endopterygota</taxon>
        <taxon>Diptera</taxon>
        <taxon>Nematocera</taxon>
        <taxon>Culicoidea</taxon>
        <taxon>Culicidae</taxon>
        <taxon>Anophelinae</taxon>
        <taxon>Anopheles</taxon>
    </lineage>
</organism>
<keyword evidence="3 9" id="KW-0812">Transmembrane</keyword>
<evidence type="ECO:0000313" key="11">
    <source>
        <dbReference type="EnsemblMetazoa" id="AFUN008531-PA"/>
    </source>
</evidence>
<dbReference type="VEuPathDB" id="VectorBase:AFUN2_014428"/>
<proteinExistence type="predicted"/>
<protein>
    <recommendedName>
        <fullName evidence="12">UPAR/Ly6 domain-containing protein</fullName>
    </recommendedName>
</protein>
<comment type="subcellular location">
    <subcellularLocation>
        <location evidence="1">Membrane</location>
        <topology evidence="1">Lipid-anchor</topology>
        <topology evidence="1">GPI-anchor</topology>
    </subcellularLocation>
</comment>
<dbReference type="AlphaFoldDB" id="A0A182RQI9"/>
<name>A0A182RQI9_ANOFN</name>
<evidence type="ECO:0000256" key="3">
    <source>
        <dbReference type="ARBA" id="ARBA00022692"/>
    </source>
</evidence>
<evidence type="ECO:0000256" key="8">
    <source>
        <dbReference type="ARBA" id="ARBA00023288"/>
    </source>
</evidence>
<evidence type="ECO:0000256" key="2">
    <source>
        <dbReference type="ARBA" id="ARBA00022622"/>
    </source>
</evidence>
<keyword evidence="2" id="KW-0336">GPI-anchor</keyword>
<keyword evidence="4 10" id="KW-0732">Signal</keyword>
<evidence type="ECO:0000256" key="4">
    <source>
        <dbReference type="ARBA" id="ARBA00022729"/>
    </source>
</evidence>
<sequence>MKQVAMSSFVIVCMFFGAFLSLTNGVSALQCYQCQSGDSWSDCAANSRATECSSVSQVSVQGRNVFLPPEARQIEPACVSVYAKGTIGGVTGYAYVRDCLFNDKALCSLIQDVLPSEIRIVDCDLCTTDLCNGASSISVALSSMVMLAVAVLLWK</sequence>
<evidence type="ECO:0008006" key="12">
    <source>
        <dbReference type="Google" id="ProtNLM"/>
    </source>
</evidence>
<evidence type="ECO:0000256" key="10">
    <source>
        <dbReference type="SAM" id="SignalP"/>
    </source>
</evidence>
<feature type="transmembrane region" description="Helical" evidence="9">
    <location>
        <begin position="133"/>
        <end position="154"/>
    </location>
</feature>
<dbReference type="InterPro" id="IPR050975">
    <property type="entry name" value="Sleep_regulator"/>
</dbReference>
<evidence type="ECO:0000256" key="5">
    <source>
        <dbReference type="ARBA" id="ARBA00022989"/>
    </source>
</evidence>
<keyword evidence="7" id="KW-0325">Glycoprotein</keyword>
<dbReference type="PANTHER" id="PTHR33562">
    <property type="entry name" value="ATILLA, ISOFORM B-RELATED-RELATED"/>
    <property type="match status" value="1"/>
</dbReference>
<reference evidence="11" key="1">
    <citation type="submission" date="2020-05" db="UniProtKB">
        <authorList>
            <consortium name="EnsemblMetazoa"/>
        </authorList>
    </citation>
    <scope>IDENTIFICATION</scope>
    <source>
        <strain evidence="11">FUMOZ</strain>
    </source>
</reference>
<keyword evidence="5 9" id="KW-1133">Transmembrane helix</keyword>
<evidence type="ECO:0000256" key="1">
    <source>
        <dbReference type="ARBA" id="ARBA00004589"/>
    </source>
</evidence>
<keyword evidence="8" id="KW-0449">Lipoprotein</keyword>
<evidence type="ECO:0000256" key="7">
    <source>
        <dbReference type="ARBA" id="ARBA00023180"/>
    </source>
</evidence>
<dbReference type="EnsemblMetazoa" id="AFUN008531-RA">
    <property type="protein sequence ID" value="AFUN008531-PA"/>
    <property type="gene ID" value="AFUN008531"/>
</dbReference>
<feature type="chain" id="PRO_5008134776" description="UPAR/Ly6 domain-containing protein" evidence="10">
    <location>
        <begin position="29"/>
        <end position="155"/>
    </location>
</feature>
<keyword evidence="6 9" id="KW-0472">Membrane</keyword>
<accession>A0A182RQI9</accession>
<dbReference type="VEuPathDB" id="VectorBase:AFUN008531"/>
<evidence type="ECO:0000256" key="6">
    <source>
        <dbReference type="ARBA" id="ARBA00023136"/>
    </source>
</evidence>
<evidence type="ECO:0000256" key="9">
    <source>
        <dbReference type="SAM" id="Phobius"/>
    </source>
</evidence>
<dbReference type="PANTHER" id="PTHR33562:SF20">
    <property type="entry name" value="PROTEIN QUIVER"/>
    <property type="match status" value="1"/>
</dbReference>